<dbReference type="AlphaFoldDB" id="A0A9X4QZ19"/>
<comment type="caution">
    <text evidence="3">The sequence shown here is derived from an EMBL/GenBank/DDBJ whole genome shotgun (WGS) entry which is preliminary data.</text>
</comment>
<feature type="compositionally biased region" description="Low complexity" evidence="1">
    <location>
        <begin position="214"/>
        <end position="231"/>
    </location>
</feature>
<feature type="region of interest" description="Disordered" evidence="1">
    <location>
        <begin position="332"/>
        <end position="434"/>
    </location>
</feature>
<evidence type="ECO:0000256" key="2">
    <source>
        <dbReference type="SAM" id="Phobius"/>
    </source>
</evidence>
<dbReference type="Proteomes" id="UP001152422">
    <property type="component" value="Unassembled WGS sequence"/>
</dbReference>
<keyword evidence="2" id="KW-0812">Transmembrane</keyword>
<evidence type="ECO:0000313" key="4">
    <source>
        <dbReference type="Proteomes" id="UP001152422"/>
    </source>
</evidence>
<proteinExistence type="predicted"/>
<evidence type="ECO:0000256" key="1">
    <source>
        <dbReference type="SAM" id="MobiDB-lite"/>
    </source>
</evidence>
<keyword evidence="4" id="KW-1185">Reference proteome</keyword>
<accession>A0A9X4QZ19</accession>
<feature type="compositionally biased region" description="Basic and acidic residues" evidence="1">
    <location>
        <begin position="332"/>
        <end position="385"/>
    </location>
</feature>
<feature type="compositionally biased region" description="Basic and acidic residues" evidence="1">
    <location>
        <begin position="392"/>
        <end position="401"/>
    </location>
</feature>
<name>A0A9X4QZ19_9STAP</name>
<feature type="compositionally biased region" description="Basic and acidic residues" evidence="1">
    <location>
        <begin position="8"/>
        <end position="17"/>
    </location>
</feature>
<organism evidence="3 4">
    <name type="scientific">Staphylococcus equorum</name>
    <dbReference type="NCBI Taxonomy" id="246432"/>
    <lineage>
        <taxon>Bacteria</taxon>
        <taxon>Bacillati</taxon>
        <taxon>Bacillota</taxon>
        <taxon>Bacilli</taxon>
        <taxon>Bacillales</taxon>
        <taxon>Staphylococcaceae</taxon>
        <taxon>Staphylococcus</taxon>
    </lineage>
</organism>
<keyword evidence="2" id="KW-0472">Membrane</keyword>
<dbReference type="RefSeq" id="WP_107518155.1">
    <property type="nucleotide sequence ID" value="NZ_JAMBPY010000008.1"/>
</dbReference>
<evidence type="ECO:0000313" key="3">
    <source>
        <dbReference type="EMBL" id="MDG0847061.1"/>
    </source>
</evidence>
<feature type="transmembrane region" description="Helical" evidence="2">
    <location>
        <begin position="80"/>
        <end position="102"/>
    </location>
</feature>
<reference evidence="3" key="1">
    <citation type="submission" date="2022-05" db="EMBL/GenBank/DDBJ databases">
        <title>Comparative genomics of Staphylococcus equorum isolates.</title>
        <authorList>
            <person name="Luelf R.H."/>
        </authorList>
    </citation>
    <scope>NUCLEOTIDE SEQUENCE</scope>
    <source>
        <strain evidence="3">TMW 2.2497</strain>
    </source>
</reference>
<dbReference type="EMBL" id="JAMBQA010000008">
    <property type="protein sequence ID" value="MDG0847061.1"/>
    <property type="molecule type" value="Genomic_DNA"/>
</dbReference>
<protein>
    <submittedName>
        <fullName evidence="3">Uncharacterized protein</fullName>
    </submittedName>
</protein>
<feature type="region of interest" description="Disordered" evidence="1">
    <location>
        <begin position="214"/>
        <end position="234"/>
    </location>
</feature>
<keyword evidence="2" id="KW-1133">Transmembrane helix</keyword>
<sequence>MFKRKKKDSNSKKDIKAAKQKAKKQSANNSSQSKKKKLTRAEKKELKRKRKEFQNNKPSYKVEGGIGGDRDPRTKNGIRILSFFIIGLFLIVGGIIGGAFGVKGWTDYQKNNTTPLGTSLAFTKTDNAKVNINEVWTDKDRNVTVAKIGYPDSTRDILSNNGTSYKLYMNTKGQSPDAQMAYGILGSEGDGYLFIKGKLKDQPYNIGIKNTVSLTTDSTSRPSTSSSSSSSNNAADENLEVAISSMNKDGSSNSLFGSNKDKDAEKAKDQNDFIKFIINPYSDNTKVYKGSFLTPSGDIDYSKVVSQTSVESAINRIDKQIENREGNLEKLKSSEKEFEKRIKQEKKQKEKEDKKKEKEDKKKDKEDKDKKKDDDKSKEKEKTTKSEQNLEDVQKSIKEEQEGIEALQAKKETFEKADFNEDSFGDMQTKSNIY</sequence>
<feature type="compositionally biased region" description="Basic and acidic residues" evidence="1">
    <location>
        <begin position="408"/>
        <end position="419"/>
    </location>
</feature>
<gene>
    <name evidence="3" type="ORF">M4L89_12560</name>
</gene>
<feature type="region of interest" description="Disordered" evidence="1">
    <location>
        <begin position="1"/>
        <end position="71"/>
    </location>
</feature>